<dbReference type="Gene3D" id="3.40.50.10770">
    <property type="entry name" value="Hypothetical protein VC1899 like domain (Restriction endonuclease-like)"/>
    <property type="match status" value="1"/>
</dbReference>
<dbReference type="EMBL" id="NIDE01000007">
    <property type="protein sequence ID" value="OWK41121.1"/>
    <property type="molecule type" value="Genomic_DNA"/>
</dbReference>
<dbReference type="Pfam" id="PF09651">
    <property type="entry name" value="Cas_APE2256"/>
    <property type="match status" value="1"/>
</dbReference>
<evidence type="ECO:0000313" key="2">
    <source>
        <dbReference type="EMBL" id="OWK41121.1"/>
    </source>
</evidence>
<evidence type="ECO:0000313" key="3">
    <source>
        <dbReference type="Proteomes" id="UP000214646"/>
    </source>
</evidence>
<dbReference type="Proteomes" id="UP000214646">
    <property type="component" value="Unassembled WGS sequence"/>
</dbReference>
<name>A0A225DI50_9BACT</name>
<sequence length="389" mass="42356">MPRPILLCTVGTSLFFPNLAGLRNTLTADDAKPDDKKAVPPTLRPAAEKLAAAYDASDWPGVAAALGEFPTTQRLCGAEVNSIASLIANDYAPEDCGIYFFHSDTADGKNIAGVLCRLFAARGHSPVAAVPVPDLQDQDAKRFRTKGLRNLAKLLCAKVREHSAAACAINATGGYKAQIAVAVLLGQAIGLPVYYMHERFSEIIAFPPLPIALDFEVWMRASGLLAALEKEFVSRAVVADEWDERYESLVEVETGPDGSEQLCLSAAGQIFHDTFRERFRTVHDQILPPPALAKKRPQIEKAGWPGTFPDAVRFLERVTAEVPSVVRCATRYYNPDLPEPTRFRIKGDDIEGIFSDGSRSLKFIVETTATSPGQRYAVVAALNEQLASR</sequence>
<dbReference type="InterPro" id="IPR013442">
    <property type="entry name" value="SSO1393-like"/>
</dbReference>
<organism evidence="2 3">
    <name type="scientific">Fimbriiglobus ruber</name>
    <dbReference type="NCBI Taxonomy" id="1908690"/>
    <lineage>
        <taxon>Bacteria</taxon>
        <taxon>Pseudomonadati</taxon>
        <taxon>Planctomycetota</taxon>
        <taxon>Planctomycetia</taxon>
        <taxon>Gemmatales</taxon>
        <taxon>Gemmataceae</taxon>
        <taxon>Fimbriiglobus</taxon>
    </lineage>
</organism>
<dbReference type="RefSeq" id="WP_088256068.1">
    <property type="nucleotide sequence ID" value="NZ_NIDE01000007.1"/>
</dbReference>
<reference evidence="3" key="1">
    <citation type="submission" date="2017-06" db="EMBL/GenBank/DDBJ databases">
        <title>Genome analysis of Fimbriiglobus ruber SP5, the first member of the order Planctomycetales with confirmed chitinolytic capability.</title>
        <authorList>
            <person name="Ravin N.V."/>
            <person name="Rakitin A.L."/>
            <person name="Ivanova A.A."/>
            <person name="Beletsky A.V."/>
            <person name="Kulichevskaya I.S."/>
            <person name="Mardanov A.V."/>
            <person name="Dedysh S.N."/>
        </authorList>
    </citation>
    <scope>NUCLEOTIDE SEQUENCE [LARGE SCALE GENOMIC DNA]</scope>
    <source>
        <strain evidence="3">SP5</strain>
    </source>
</reference>
<dbReference type="AlphaFoldDB" id="A0A225DI50"/>
<gene>
    <name evidence="2" type="ORF">FRUB_05013</name>
</gene>
<dbReference type="OrthoDB" id="5491048at2"/>
<dbReference type="NCBIfam" id="TIGR02619">
    <property type="entry name" value="putative CRISPR-associated protein, APE2256 family"/>
    <property type="match status" value="1"/>
</dbReference>
<comment type="caution">
    <text evidence="2">The sequence shown here is derived from an EMBL/GenBank/DDBJ whole genome shotgun (WGS) entry which is preliminary data.</text>
</comment>
<dbReference type="CDD" id="cd09742">
    <property type="entry name" value="Csm6_III-A"/>
    <property type="match status" value="1"/>
</dbReference>
<keyword evidence="3" id="KW-1185">Reference proteome</keyword>
<protein>
    <submittedName>
        <fullName evidence="2">CRISPR-associated protein</fullName>
    </submittedName>
</protein>
<evidence type="ECO:0000259" key="1">
    <source>
        <dbReference type="Pfam" id="PF09651"/>
    </source>
</evidence>
<proteinExistence type="predicted"/>
<accession>A0A225DI50</accession>
<feature type="domain" description="CRISPR system ring nuclease SSO1393-like" evidence="1">
    <location>
        <begin position="75"/>
        <end position="209"/>
    </location>
</feature>